<evidence type="ECO:0000313" key="2">
    <source>
        <dbReference type="Proteomes" id="UP000671973"/>
    </source>
</evidence>
<name>A0A858MU32_9CAUD</name>
<organism evidence="1 2">
    <name type="scientific">Agrobacterium phage OLIVR1</name>
    <dbReference type="NCBI Taxonomy" id="2723769"/>
    <lineage>
        <taxon>Viruses</taxon>
        <taxon>Duplodnaviria</taxon>
        <taxon>Heunggongvirae</taxon>
        <taxon>Uroviricota</taxon>
        <taxon>Caudoviricetes</taxon>
        <taxon>Schitoviridae</taxon>
        <taxon>Oliverunavirus</taxon>
        <taxon>Oliverunavirus OLIVR1</taxon>
    </lineage>
</organism>
<sequence length="37" mass="4242">MSRPRKGGYLKFQKSCHPRMETISGLCKTGTYSQNHI</sequence>
<reference evidence="1 2" key="1">
    <citation type="submission" date="2020-03" db="EMBL/GenBank/DDBJ databases">
        <authorList>
            <person name="Holtappels D."/>
            <person name="Bomans J.P.J."/>
            <person name="Lavigne R."/>
            <person name="Wagemans J."/>
        </authorList>
    </citation>
    <scope>NUCLEOTIDE SEQUENCE [LARGE SCALE GENOMIC DNA]</scope>
    <source>
        <strain evidence="1 2">OLIVR1</strain>
    </source>
</reference>
<proteinExistence type="predicted"/>
<evidence type="ECO:0000313" key="1">
    <source>
        <dbReference type="EMBL" id="QIW87250.1"/>
    </source>
</evidence>
<dbReference type="Proteomes" id="UP000671973">
    <property type="component" value="Segment"/>
</dbReference>
<keyword evidence="2" id="KW-1185">Reference proteome</keyword>
<dbReference type="EMBL" id="MT234338">
    <property type="protein sequence ID" value="QIW87250.1"/>
    <property type="molecule type" value="Genomic_DNA"/>
</dbReference>
<protein>
    <submittedName>
        <fullName evidence="1">Uncharacterized protein</fullName>
    </submittedName>
</protein>
<gene>
    <name evidence="1" type="ORF">Ab1vBOLIVR1_gp55</name>
</gene>
<accession>A0A858MU32</accession>